<organism evidence="2 3">
    <name type="scientific">Actinia tenebrosa</name>
    <name type="common">Australian red waratah sea anemone</name>
    <dbReference type="NCBI Taxonomy" id="6105"/>
    <lineage>
        <taxon>Eukaryota</taxon>
        <taxon>Metazoa</taxon>
        <taxon>Cnidaria</taxon>
        <taxon>Anthozoa</taxon>
        <taxon>Hexacorallia</taxon>
        <taxon>Actiniaria</taxon>
        <taxon>Actiniidae</taxon>
        <taxon>Actinia</taxon>
    </lineage>
</organism>
<keyword evidence="2" id="KW-1185">Reference proteome</keyword>
<protein>
    <submittedName>
        <fullName evidence="3">Uncharacterized protein LOC116299636</fullName>
    </submittedName>
</protein>
<dbReference type="RefSeq" id="XP_031564184.1">
    <property type="nucleotide sequence ID" value="XM_031708324.1"/>
</dbReference>
<feature type="compositionally biased region" description="Polar residues" evidence="1">
    <location>
        <begin position="1"/>
        <end position="10"/>
    </location>
</feature>
<evidence type="ECO:0000313" key="2">
    <source>
        <dbReference type="Proteomes" id="UP000515163"/>
    </source>
</evidence>
<dbReference type="KEGG" id="aten:116299636"/>
<feature type="region of interest" description="Disordered" evidence="1">
    <location>
        <begin position="1"/>
        <end position="24"/>
    </location>
</feature>
<dbReference type="AlphaFoldDB" id="A0A6P8I6J6"/>
<feature type="compositionally biased region" description="Basic and acidic residues" evidence="1">
    <location>
        <begin position="555"/>
        <end position="573"/>
    </location>
</feature>
<feature type="compositionally biased region" description="Low complexity" evidence="1">
    <location>
        <begin position="227"/>
        <end position="238"/>
    </location>
</feature>
<feature type="region of interest" description="Disordered" evidence="1">
    <location>
        <begin position="469"/>
        <end position="494"/>
    </location>
</feature>
<name>A0A6P8I6J6_ACTTE</name>
<dbReference type="InParanoid" id="A0A6P8I6J6"/>
<proteinExistence type="predicted"/>
<feature type="region of interest" description="Disordered" evidence="1">
    <location>
        <begin position="551"/>
        <end position="573"/>
    </location>
</feature>
<gene>
    <name evidence="3" type="primary">LOC116299636</name>
</gene>
<sequence>MASLNMQSSCGDKKTSIGQPRDGKDVTLREVINIINATNTKNAPTSSDKTIIQGLTSSSLKERINTNHAFSNNADAMQMSIKMMRKELKEQVKQNKANPKSSRHRLHSSKGKSITSYCYPVSEASWPETIRVAAPTLSRLSSEAESERLVKQSEELSGKDVKWDAESLFSRRSDTESLTNLANQNKNIYSRHLQSNSTETEEDAICFELESSAKDKAAQEYREARRVSSASSVQSLRSDLGPKQAFPSTTKTPLRNRSESQSSQEANDEVAEKLITRNNSKEKIQDEREFVETLTDPTLKTSLQRIIQKRRNSVCLIKSAITGLRVANDDGTFSVIAEENSDLDLESLMAKSDSKISVLSERTIKSSFNSGQKLDRGPREDECAASDWEIKSLKSFRSEASQTSYYQSSIPKRGLVYTQTVSTRKKGVSSGKKFSFCPDKNVRTNKVETEETRIIKPLSSKTYRPCLTATSRAKKRSNTARSSPETSREKNHCVDKGKQDVIREFMLMYAKVKQNKKEAERTVEDNKPVRMISATPEFVVKSAIGQFLSSVFPPEKPRDSSWERERRREDKQRTKLLKIKICMQQLASIA</sequence>
<evidence type="ECO:0000256" key="1">
    <source>
        <dbReference type="SAM" id="MobiDB-lite"/>
    </source>
</evidence>
<reference evidence="3" key="1">
    <citation type="submission" date="2025-08" db="UniProtKB">
        <authorList>
            <consortium name="RefSeq"/>
        </authorList>
    </citation>
    <scope>IDENTIFICATION</scope>
    <source>
        <tissue evidence="3">Tentacle</tissue>
    </source>
</reference>
<feature type="region of interest" description="Disordered" evidence="1">
    <location>
        <begin position="226"/>
        <end position="279"/>
    </location>
</feature>
<dbReference type="GeneID" id="116299636"/>
<feature type="compositionally biased region" description="Basic and acidic residues" evidence="1">
    <location>
        <begin position="270"/>
        <end position="279"/>
    </location>
</feature>
<dbReference type="OrthoDB" id="5973453at2759"/>
<evidence type="ECO:0000313" key="3">
    <source>
        <dbReference type="RefSeq" id="XP_031564184.1"/>
    </source>
</evidence>
<dbReference type="Proteomes" id="UP000515163">
    <property type="component" value="Unplaced"/>
</dbReference>
<feature type="compositionally biased region" description="Polar residues" evidence="1">
    <location>
        <begin position="246"/>
        <end position="265"/>
    </location>
</feature>
<feature type="compositionally biased region" description="Basic and acidic residues" evidence="1">
    <location>
        <begin position="11"/>
        <end position="24"/>
    </location>
</feature>
<accession>A0A6P8I6J6</accession>